<evidence type="ECO:0000313" key="1">
    <source>
        <dbReference type="EMBL" id="OYR11285.1"/>
    </source>
</evidence>
<accession>A0A256F8T9</accession>
<dbReference type="Proteomes" id="UP000216345">
    <property type="component" value="Unassembled WGS sequence"/>
</dbReference>
<evidence type="ECO:0000313" key="2">
    <source>
        <dbReference type="Proteomes" id="UP000216345"/>
    </source>
</evidence>
<sequence length="43" mass="4920">MLELGRNCSWMTSSSGSPVLTARLSKNWKRKTKDIPALRRTIE</sequence>
<reference evidence="1 2" key="1">
    <citation type="submission" date="2017-07" db="EMBL/GenBank/DDBJ databases">
        <title>Phylogenetic study on the rhizospheric bacterium Ochrobactrum sp. A44.</title>
        <authorList>
            <person name="Krzyzanowska D.M."/>
            <person name="Ossowicki A."/>
            <person name="Rajewska M."/>
            <person name="Maciag T."/>
            <person name="Kaczynski Z."/>
            <person name="Czerwicka M."/>
            <person name="Jafra S."/>
        </authorList>
    </citation>
    <scope>NUCLEOTIDE SEQUENCE [LARGE SCALE GENOMIC DNA]</scope>
    <source>
        <strain evidence="1 2">PR17</strain>
    </source>
</reference>
<gene>
    <name evidence="1" type="ORF">CEV32_1583</name>
</gene>
<name>A0A256F8T9_9HYPH</name>
<organism evidence="1 2">
    <name type="scientific">Brucella rhizosphaerae</name>
    <dbReference type="NCBI Taxonomy" id="571254"/>
    <lineage>
        <taxon>Bacteria</taxon>
        <taxon>Pseudomonadati</taxon>
        <taxon>Pseudomonadota</taxon>
        <taxon>Alphaproteobacteria</taxon>
        <taxon>Hyphomicrobiales</taxon>
        <taxon>Brucellaceae</taxon>
        <taxon>Brucella/Ochrobactrum group</taxon>
        <taxon>Brucella</taxon>
    </lineage>
</organism>
<dbReference type="AlphaFoldDB" id="A0A256F8T9"/>
<proteinExistence type="predicted"/>
<keyword evidence="2" id="KW-1185">Reference proteome</keyword>
<comment type="caution">
    <text evidence="1">The sequence shown here is derived from an EMBL/GenBank/DDBJ whole genome shotgun (WGS) entry which is preliminary data.</text>
</comment>
<protein>
    <submittedName>
        <fullName evidence="1">Uncharacterized protein</fullName>
    </submittedName>
</protein>
<dbReference type="EMBL" id="NNRK01000033">
    <property type="protein sequence ID" value="OYR11285.1"/>
    <property type="molecule type" value="Genomic_DNA"/>
</dbReference>